<dbReference type="InterPro" id="IPR001128">
    <property type="entry name" value="Cyt_P450"/>
</dbReference>
<feature type="transmembrane region" description="Helical" evidence="11">
    <location>
        <begin position="6"/>
        <end position="23"/>
    </location>
</feature>
<keyword evidence="11" id="KW-0472">Membrane</keyword>
<dbReference type="Gene3D" id="1.10.630.10">
    <property type="entry name" value="Cytochrome P450"/>
    <property type="match status" value="1"/>
</dbReference>
<evidence type="ECO:0000256" key="8">
    <source>
        <dbReference type="ARBA" id="ARBA00023033"/>
    </source>
</evidence>
<accession>A0A4Y9Y8J9</accession>
<evidence type="ECO:0000256" key="7">
    <source>
        <dbReference type="ARBA" id="ARBA00023004"/>
    </source>
</evidence>
<keyword evidence="5 9" id="KW-0479">Metal-binding</keyword>
<evidence type="ECO:0000256" key="5">
    <source>
        <dbReference type="ARBA" id="ARBA00022723"/>
    </source>
</evidence>
<organism evidence="12 13">
    <name type="scientific">Dentipellis fragilis</name>
    <dbReference type="NCBI Taxonomy" id="205917"/>
    <lineage>
        <taxon>Eukaryota</taxon>
        <taxon>Fungi</taxon>
        <taxon>Dikarya</taxon>
        <taxon>Basidiomycota</taxon>
        <taxon>Agaricomycotina</taxon>
        <taxon>Agaricomycetes</taxon>
        <taxon>Russulales</taxon>
        <taxon>Hericiaceae</taxon>
        <taxon>Dentipellis</taxon>
    </lineage>
</organism>
<evidence type="ECO:0000256" key="11">
    <source>
        <dbReference type="SAM" id="Phobius"/>
    </source>
</evidence>
<dbReference type="Pfam" id="PF00067">
    <property type="entry name" value="p450"/>
    <property type="match status" value="1"/>
</dbReference>
<dbReference type="SUPFAM" id="SSF48264">
    <property type="entry name" value="Cytochrome P450"/>
    <property type="match status" value="1"/>
</dbReference>
<keyword evidence="13" id="KW-1185">Reference proteome</keyword>
<comment type="similarity">
    <text evidence="3 10">Belongs to the cytochrome P450 family.</text>
</comment>
<dbReference type="InterPro" id="IPR017972">
    <property type="entry name" value="Cyt_P450_CS"/>
</dbReference>
<feature type="binding site" description="axial binding residue" evidence="9">
    <location>
        <position position="435"/>
    </location>
    <ligand>
        <name>heme</name>
        <dbReference type="ChEBI" id="CHEBI:30413"/>
    </ligand>
    <ligandPart>
        <name>Fe</name>
        <dbReference type="ChEBI" id="CHEBI:18248"/>
    </ligandPart>
</feature>
<evidence type="ECO:0000313" key="12">
    <source>
        <dbReference type="EMBL" id="TFY58370.1"/>
    </source>
</evidence>
<dbReference type="CDD" id="cd11065">
    <property type="entry name" value="CYP64-like"/>
    <property type="match status" value="1"/>
</dbReference>
<keyword evidence="8 10" id="KW-0503">Monooxygenase</keyword>
<dbReference type="GO" id="GO:0016705">
    <property type="term" value="F:oxidoreductase activity, acting on paired donors, with incorporation or reduction of molecular oxygen"/>
    <property type="evidence" value="ECO:0007669"/>
    <property type="project" value="InterPro"/>
</dbReference>
<dbReference type="PROSITE" id="PS00086">
    <property type="entry name" value="CYTOCHROME_P450"/>
    <property type="match status" value="1"/>
</dbReference>
<name>A0A4Y9Y8J9_9AGAM</name>
<protein>
    <recommendedName>
        <fullName evidence="14">Cytochrome P450</fullName>
    </recommendedName>
</protein>
<dbReference type="GO" id="GO:0005506">
    <property type="term" value="F:iron ion binding"/>
    <property type="evidence" value="ECO:0007669"/>
    <property type="project" value="InterPro"/>
</dbReference>
<evidence type="ECO:0000256" key="9">
    <source>
        <dbReference type="PIRSR" id="PIRSR602401-1"/>
    </source>
</evidence>
<evidence type="ECO:0000256" key="3">
    <source>
        <dbReference type="ARBA" id="ARBA00010617"/>
    </source>
</evidence>
<reference evidence="12 13" key="1">
    <citation type="submission" date="2019-02" db="EMBL/GenBank/DDBJ databases">
        <title>Genome sequencing of the rare red list fungi Dentipellis fragilis.</title>
        <authorList>
            <person name="Buettner E."/>
            <person name="Kellner H."/>
        </authorList>
    </citation>
    <scope>NUCLEOTIDE SEQUENCE [LARGE SCALE GENOMIC DNA]</scope>
    <source>
        <strain evidence="12 13">DSM 105465</strain>
    </source>
</reference>
<dbReference type="AlphaFoldDB" id="A0A4Y9Y8J9"/>
<evidence type="ECO:0008006" key="14">
    <source>
        <dbReference type="Google" id="ProtNLM"/>
    </source>
</evidence>
<keyword evidence="6 10" id="KW-0560">Oxidoreductase</keyword>
<evidence type="ECO:0000256" key="4">
    <source>
        <dbReference type="ARBA" id="ARBA00022617"/>
    </source>
</evidence>
<evidence type="ECO:0000256" key="1">
    <source>
        <dbReference type="ARBA" id="ARBA00001971"/>
    </source>
</evidence>
<evidence type="ECO:0000256" key="10">
    <source>
        <dbReference type="RuleBase" id="RU000461"/>
    </source>
</evidence>
<dbReference type="STRING" id="205917.A0A4Y9Y8J9"/>
<keyword evidence="11" id="KW-1133">Transmembrane helix</keyword>
<dbReference type="InterPro" id="IPR050364">
    <property type="entry name" value="Cytochrome_P450_fung"/>
</dbReference>
<gene>
    <name evidence="12" type="ORF">EVG20_g8174</name>
</gene>
<dbReference type="PANTHER" id="PTHR46300">
    <property type="entry name" value="P450, PUTATIVE (EUROFUNG)-RELATED-RELATED"/>
    <property type="match status" value="1"/>
</dbReference>
<keyword evidence="4 9" id="KW-0349">Heme</keyword>
<evidence type="ECO:0000313" key="13">
    <source>
        <dbReference type="Proteomes" id="UP000298327"/>
    </source>
</evidence>
<dbReference type="Proteomes" id="UP000298327">
    <property type="component" value="Unassembled WGS sequence"/>
</dbReference>
<comment type="caution">
    <text evidence="12">The sequence shown here is derived from an EMBL/GenBank/DDBJ whole genome shotgun (WGS) entry which is preliminary data.</text>
</comment>
<dbReference type="PRINTS" id="PR00385">
    <property type="entry name" value="P450"/>
</dbReference>
<comment type="pathway">
    <text evidence="2">Secondary metabolite biosynthesis.</text>
</comment>
<dbReference type="EMBL" id="SEOQ01000686">
    <property type="protein sequence ID" value="TFY58370.1"/>
    <property type="molecule type" value="Genomic_DNA"/>
</dbReference>
<sequence>MLRFYAYLDFLALGVSVAVIFWLRNLRRRSGVPPGPPGRGLLSDNRAELQASGKPRWVVFDRWAKQYGPIFSVRLGLRTEIVITDTQVAWDLLEKRGDIYSSRPRNIVGGEILSKNFRGVFAPYGDRWRKFRKVLNIGLSGKQALTYRQFQALESCLLLEDILQDPASFTHSMERYSMSTAFAVSYGSRIRTAEDRIVKEHDESFAALAQAVIPGRYIVEHIPALLYLPKCLQWFRWEAEARHEIDVRLLSSYLHQVRDKMDQGSVKECLSSRILSMKLPAGYTEAGVAYAAAAPYTAGVDTTSATLHVFMLAMLHYPDVMKKAQAELDSVVGRERLPTFEDEDFLPYCGALIKEVTRWRPIGPLGVAHAVTRDDYYNGYYIPAGSTVWGCIYSMAKDERIFPQAEKFRPERFLETTDPRLVDFTLPFGFGRRFCPGMHVALQSVYIIIVRILWAFDVVPAVDAAGQPVLPDSEAFVQKSIVRQPAPFKFLLTPRGPEVAKMVEMEASEAKEMLKEWE</sequence>
<dbReference type="PRINTS" id="PR00463">
    <property type="entry name" value="EP450I"/>
</dbReference>
<dbReference type="GO" id="GO:0004497">
    <property type="term" value="F:monooxygenase activity"/>
    <property type="evidence" value="ECO:0007669"/>
    <property type="project" value="UniProtKB-KW"/>
</dbReference>
<dbReference type="OrthoDB" id="1055148at2759"/>
<evidence type="ECO:0000256" key="6">
    <source>
        <dbReference type="ARBA" id="ARBA00023002"/>
    </source>
</evidence>
<evidence type="ECO:0000256" key="2">
    <source>
        <dbReference type="ARBA" id="ARBA00005179"/>
    </source>
</evidence>
<dbReference type="InterPro" id="IPR002401">
    <property type="entry name" value="Cyt_P450_E_grp-I"/>
</dbReference>
<keyword evidence="11" id="KW-0812">Transmembrane</keyword>
<proteinExistence type="inferred from homology"/>
<dbReference type="InterPro" id="IPR036396">
    <property type="entry name" value="Cyt_P450_sf"/>
</dbReference>
<keyword evidence="7 9" id="KW-0408">Iron</keyword>
<dbReference type="GO" id="GO:0020037">
    <property type="term" value="F:heme binding"/>
    <property type="evidence" value="ECO:0007669"/>
    <property type="project" value="InterPro"/>
</dbReference>
<comment type="cofactor">
    <cofactor evidence="1 9">
        <name>heme</name>
        <dbReference type="ChEBI" id="CHEBI:30413"/>
    </cofactor>
</comment>